<keyword evidence="2" id="KW-0902">Two-component regulatory system</keyword>
<dbReference type="InterPro" id="IPR011990">
    <property type="entry name" value="TPR-like_helical_dom_sf"/>
</dbReference>
<keyword evidence="3 4" id="KW-0238">DNA-binding</keyword>
<dbReference type="InterPro" id="IPR016032">
    <property type="entry name" value="Sig_transdc_resp-reg_C-effctor"/>
</dbReference>
<dbReference type="Pfam" id="PF03704">
    <property type="entry name" value="BTAD"/>
    <property type="match status" value="1"/>
</dbReference>
<comment type="caution">
    <text evidence="6">The sequence shown here is derived from an EMBL/GenBank/DDBJ whole genome shotgun (WGS) entry which is preliminary data.</text>
</comment>
<keyword evidence="7" id="KW-1185">Reference proteome</keyword>
<dbReference type="AlphaFoldDB" id="A0A6G4V2R8"/>
<dbReference type="PRINTS" id="PR00364">
    <property type="entry name" value="DISEASERSIST"/>
</dbReference>
<evidence type="ECO:0000256" key="4">
    <source>
        <dbReference type="PROSITE-ProRule" id="PRU01091"/>
    </source>
</evidence>
<dbReference type="GO" id="GO:0006355">
    <property type="term" value="P:regulation of DNA-templated transcription"/>
    <property type="evidence" value="ECO:0007669"/>
    <property type="project" value="InterPro"/>
</dbReference>
<dbReference type="Pfam" id="PF25872">
    <property type="entry name" value="HTH_77"/>
    <property type="match status" value="1"/>
</dbReference>
<dbReference type="SUPFAM" id="SSF52540">
    <property type="entry name" value="P-loop containing nucleoside triphosphate hydrolases"/>
    <property type="match status" value="1"/>
</dbReference>
<dbReference type="GO" id="GO:0000160">
    <property type="term" value="P:phosphorelay signal transduction system"/>
    <property type="evidence" value="ECO:0007669"/>
    <property type="project" value="UniProtKB-KW"/>
</dbReference>
<dbReference type="InterPro" id="IPR058852">
    <property type="entry name" value="HTH_77"/>
</dbReference>
<evidence type="ECO:0000313" key="7">
    <source>
        <dbReference type="Proteomes" id="UP000472335"/>
    </source>
</evidence>
<dbReference type="Gene3D" id="3.40.50.300">
    <property type="entry name" value="P-loop containing nucleotide triphosphate hydrolases"/>
    <property type="match status" value="1"/>
</dbReference>
<dbReference type="InterPro" id="IPR027417">
    <property type="entry name" value="P-loop_NTPase"/>
</dbReference>
<dbReference type="InterPro" id="IPR036388">
    <property type="entry name" value="WH-like_DNA-bd_sf"/>
</dbReference>
<organism evidence="6 7">
    <name type="scientific">Streptomyces scabichelini</name>
    <dbReference type="NCBI Taxonomy" id="2711217"/>
    <lineage>
        <taxon>Bacteria</taxon>
        <taxon>Bacillati</taxon>
        <taxon>Actinomycetota</taxon>
        <taxon>Actinomycetes</taxon>
        <taxon>Kitasatosporales</taxon>
        <taxon>Streptomycetaceae</taxon>
        <taxon>Streptomyces</taxon>
    </lineage>
</organism>
<dbReference type="EMBL" id="JAAKZY010000026">
    <property type="protein sequence ID" value="NGO08180.1"/>
    <property type="molecule type" value="Genomic_DNA"/>
</dbReference>
<dbReference type="Gene3D" id="1.10.10.10">
    <property type="entry name" value="Winged helix-like DNA-binding domain superfamily/Winged helix DNA-binding domain"/>
    <property type="match status" value="1"/>
</dbReference>
<dbReference type="SUPFAM" id="SSF48452">
    <property type="entry name" value="TPR-like"/>
    <property type="match status" value="3"/>
</dbReference>
<sequence>MRFGVLGPVAVWSADGTPVNVPEPKVRALLALLLAAEGRPVSPDRLIEAVWSGRPPGKAANALQAKVSQLRRALEQGEPGARELVEYGPGGYRLRLEAAELDADRFHELAARARATRDSRARAGLLTRGLELWRGPAYADRATDDPFVHTAADRLEEQRLTALEELAEARLELGEHRLIADELREPVALHPLHERLHAVRLRALYGAGRQGEALAEYEALRVRLAEELGADPGPELAALHRSILRQDPALTEAVRRDRPQTNLPAPLTPLLGRSAAVTELRKLLTGHRLVTLTGAGGVGKTRLALETARLTEAEHPDGVWLVELAGIGGPCGGDPFAALTELTAGVLGIREERGRPPLPGGGAASGDPVAEALRERRLLLVLDNCEHVADAAALAVGRWLRAAPGLTVLATSQEPLGVEGELVWSVPPLALEDAVELFTARAAPGFVPTAENADAVESVCRRLDGIPLALELAATRVRALGVRELAARLDDRFAVLDAGRRDAPARQRTLRAMIDWSWELLTGPERAVLRRLSVHADGCTLDAAEAVCAGDDVPRSEVTGLLARLVDRSLVVMTEGPDGPRYRMLESVAVYSAERLAEAGESKRVRRLHRAYYLALAEATAPLLYGAGQQDALRRLDGEAANLRRAVEGAVRDGAAESALRLVNALGWYWFLRGRAREALRTLDTVLDAAKGAPEVSRAQAAVWRAGLAMAVFGDGEAVERGGEALDAYTAVAPDPRARAWARWFLALTQWGMGDQTVCVRRLEEALAGFRACGDRWGTAAALAARAFQAELEGDLAAVARHGCESLDLFSRLGDRWGQFQATDALGSVAMITADYAEAERLHRVSLELTEELGLWTQYAEKLADLGRVALLRGDHARADELLERARRLAAEHSHPVGEQYADLGLAISARRQGRLDRAEALFRAWLEPDRAARAYPALAFILAELGFIAELRGDAAGALALHEEGLANAERSADPRAVALAKEGLAGAHALAGRTGLAARLLADAAALRESTGVPLPPAERGDVDRIAARIAAAGTAAAETRPRP</sequence>
<dbReference type="PANTHER" id="PTHR47691:SF3">
    <property type="entry name" value="HTH-TYPE TRANSCRIPTIONAL REGULATOR RV0890C-RELATED"/>
    <property type="match status" value="1"/>
</dbReference>
<dbReference type="InterPro" id="IPR005158">
    <property type="entry name" value="BTAD"/>
</dbReference>
<evidence type="ECO:0000256" key="2">
    <source>
        <dbReference type="ARBA" id="ARBA00023012"/>
    </source>
</evidence>
<dbReference type="Pfam" id="PF00486">
    <property type="entry name" value="Trans_reg_C"/>
    <property type="match status" value="1"/>
</dbReference>
<dbReference type="Gene3D" id="1.25.40.10">
    <property type="entry name" value="Tetratricopeptide repeat domain"/>
    <property type="match status" value="3"/>
</dbReference>
<evidence type="ECO:0000256" key="1">
    <source>
        <dbReference type="ARBA" id="ARBA00005820"/>
    </source>
</evidence>
<feature type="domain" description="OmpR/PhoB-type" evidence="5">
    <location>
        <begin position="1"/>
        <end position="96"/>
    </location>
</feature>
<evidence type="ECO:0000256" key="3">
    <source>
        <dbReference type="ARBA" id="ARBA00023125"/>
    </source>
</evidence>
<dbReference type="PROSITE" id="PS51755">
    <property type="entry name" value="OMPR_PHOB"/>
    <property type="match status" value="1"/>
</dbReference>
<proteinExistence type="inferred from homology"/>
<dbReference type="SUPFAM" id="SSF46894">
    <property type="entry name" value="C-terminal effector domain of the bipartite response regulators"/>
    <property type="match status" value="1"/>
</dbReference>
<dbReference type="CDD" id="cd15831">
    <property type="entry name" value="BTAD"/>
    <property type="match status" value="1"/>
</dbReference>
<dbReference type="RefSeq" id="WP_165257576.1">
    <property type="nucleotide sequence ID" value="NZ_JAAKZY010000026.1"/>
</dbReference>
<dbReference type="SMART" id="SM00862">
    <property type="entry name" value="Trans_reg_C"/>
    <property type="match status" value="1"/>
</dbReference>
<reference evidence="6 7" key="1">
    <citation type="submission" date="2020-02" db="EMBL/GenBank/DDBJ databases">
        <title>Whole-genome analyses of novel actinobacteria.</title>
        <authorList>
            <person name="Sahin N."/>
            <person name="Gencbay T."/>
        </authorList>
    </citation>
    <scope>NUCLEOTIDE SEQUENCE [LARGE SCALE GENOMIC DNA]</scope>
    <source>
        <strain evidence="6 7">HC44</strain>
    </source>
</reference>
<evidence type="ECO:0000259" key="5">
    <source>
        <dbReference type="PROSITE" id="PS51755"/>
    </source>
</evidence>
<accession>A0A6G4V2R8</accession>
<dbReference type="GO" id="GO:0003677">
    <property type="term" value="F:DNA binding"/>
    <property type="evidence" value="ECO:0007669"/>
    <property type="project" value="UniProtKB-UniRule"/>
</dbReference>
<feature type="DNA-binding region" description="OmpR/PhoB-type" evidence="4">
    <location>
        <begin position="1"/>
        <end position="96"/>
    </location>
</feature>
<gene>
    <name evidence="6" type="ORF">G5C60_11150</name>
</gene>
<evidence type="ECO:0000313" key="6">
    <source>
        <dbReference type="EMBL" id="NGO08180.1"/>
    </source>
</evidence>
<name>A0A6G4V2R8_9ACTN</name>
<dbReference type="Proteomes" id="UP000472335">
    <property type="component" value="Unassembled WGS sequence"/>
</dbReference>
<comment type="similarity">
    <text evidence="1">Belongs to the AfsR/DnrI/RedD regulatory family.</text>
</comment>
<dbReference type="InterPro" id="IPR001867">
    <property type="entry name" value="OmpR/PhoB-type_DNA-bd"/>
</dbReference>
<dbReference type="PANTHER" id="PTHR47691">
    <property type="entry name" value="REGULATOR-RELATED"/>
    <property type="match status" value="1"/>
</dbReference>
<dbReference type="SMART" id="SM01043">
    <property type="entry name" value="BTAD"/>
    <property type="match status" value="1"/>
</dbReference>
<protein>
    <submittedName>
        <fullName evidence="6">AfsR/SARP family transcriptional regulator</fullName>
    </submittedName>
</protein>